<dbReference type="CDD" id="cd06261">
    <property type="entry name" value="TM_PBP2"/>
    <property type="match status" value="1"/>
</dbReference>
<keyword evidence="3" id="KW-1003">Cell membrane</keyword>
<keyword evidence="4 7" id="KW-0812">Transmembrane</keyword>
<feature type="transmembrane region" description="Helical" evidence="7">
    <location>
        <begin position="29"/>
        <end position="50"/>
    </location>
</feature>
<organism evidence="9 10">
    <name type="scientific">Candidatus Eisenbergiella merdipullorum</name>
    <dbReference type="NCBI Taxonomy" id="2838553"/>
    <lineage>
        <taxon>Bacteria</taxon>
        <taxon>Bacillati</taxon>
        <taxon>Bacillota</taxon>
        <taxon>Clostridia</taxon>
        <taxon>Lachnospirales</taxon>
        <taxon>Lachnospiraceae</taxon>
        <taxon>Eisenbergiella</taxon>
    </lineage>
</organism>
<reference evidence="9" key="1">
    <citation type="journal article" date="2021" name="PeerJ">
        <title>Extensive microbial diversity within the chicken gut microbiome revealed by metagenomics and culture.</title>
        <authorList>
            <person name="Gilroy R."/>
            <person name="Ravi A."/>
            <person name="Getino M."/>
            <person name="Pursley I."/>
            <person name="Horton D.L."/>
            <person name="Alikhan N.F."/>
            <person name="Baker D."/>
            <person name="Gharbi K."/>
            <person name="Hall N."/>
            <person name="Watson M."/>
            <person name="Adriaenssens E.M."/>
            <person name="Foster-Nyarko E."/>
            <person name="Jarju S."/>
            <person name="Secka A."/>
            <person name="Antonio M."/>
            <person name="Oren A."/>
            <person name="Chaudhuri R.R."/>
            <person name="La Ragione R."/>
            <person name="Hildebrand F."/>
            <person name="Pallen M.J."/>
        </authorList>
    </citation>
    <scope>NUCLEOTIDE SEQUENCE</scope>
    <source>
        <strain evidence="9">CHK179-7159</strain>
    </source>
</reference>
<dbReference type="SUPFAM" id="SSF161098">
    <property type="entry name" value="MetI-like"/>
    <property type="match status" value="1"/>
</dbReference>
<evidence type="ECO:0000256" key="1">
    <source>
        <dbReference type="ARBA" id="ARBA00004651"/>
    </source>
</evidence>
<protein>
    <submittedName>
        <fullName evidence="9">ABC transporter permease subunit</fullName>
    </submittedName>
</protein>
<dbReference type="InterPro" id="IPR050809">
    <property type="entry name" value="UgpAE/MalFG_permease"/>
</dbReference>
<comment type="caution">
    <text evidence="9">The sequence shown here is derived from an EMBL/GenBank/DDBJ whole genome shotgun (WGS) entry which is preliminary data.</text>
</comment>
<evidence type="ECO:0000256" key="7">
    <source>
        <dbReference type="RuleBase" id="RU363032"/>
    </source>
</evidence>
<proteinExistence type="inferred from homology"/>
<dbReference type="GO" id="GO:0005886">
    <property type="term" value="C:plasma membrane"/>
    <property type="evidence" value="ECO:0007669"/>
    <property type="project" value="UniProtKB-SubCell"/>
</dbReference>
<feature type="transmembrane region" description="Helical" evidence="7">
    <location>
        <begin position="226"/>
        <end position="247"/>
    </location>
</feature>
<feature type="domain" description="ABC transmembrane type-1" evidence="8">
    <location>
        <begin position="90"/>
        <end position="304"/>
    </location>
</feature>
<evidence type="ECO:0000256" key="3">
    <source>
        <dbReference type="ARBA" id="ARBA00022475"/>
    </source>
</evidence>
<dbReference type="InterPro" id="IPR000515">
    <property type="entry name" value="MetI-like"/>
</dbReference>
<dbReference type="PANTHER" id="PTHR43227">
    <property type="entry name" value="BLL4140 PROTEIN"/>
    <property type="match status" value="1"/>
</dbReference>
<evidence type="ECO:0000259" key="8">
    <source>
        <dbReference type="PROSITE" id="PS50928"/>
    </source>
</evidence>
<evidence type="ECO:0000256" key="6">
    <source>
        <dbReference type="ARBA" id="ARBA00023136"/>
    </source>
</evidence>
<dbReference type="PANTHER" id="PTHR43227:SF11">
    <property type="entry name" value="BLL4140 PROTEIN"/>
    <property type="match status" value="1"/>
</dbReference>
<dbReference type="Pfam" id="PF00528">
    <property type="entry name" value="BPD_transp_1"/>
    <property type="match status" value="1"/>
</dbReference>
<evidence type="ECO:0000256" key="2">
    <source>
        <dbReference type="ARBA" id="ARBA00022448"/>
    </source>
</evidence>
<comment type="similarity">
    <text evidence="7">Belongs to the binding-protein-dependent transport system permease family.</text>
</comment>
<dbReference type="PROSITE" id="PS50928">
    <property type="entry name" value="ABC_TM1"/>
    <property type="match status" value="1"/>
</dbReference>
<dbReference type="InterPro" id="IPR035906">
    <property type="entry name" value="MetI-like_sf"/>
</dbReference>
<dbReference type="Proteomes" id="UP000886858">
    <property type="component" value="Unassembled WGS sequence"/>
</dbReference>
<feature type="transmembrane region" description="Helical" evidence="7">
    <location>
        <begin position="283"/>
        <end position="304"/>
    </location>
</feature>
<evidence type="ECO:0000256" key="5">
    <source>
        <dbReference type="ARBA" id="ARBA00022989"/>
    </source>
</evidence>
<sequence>MTSTQKAVKGNNQDASFGARLIRDLRRHWGIYLLLVPALVYYIVFCYFPMSGAIIAFKDFVPTKGIWGSEWAGFTHFRDFFGSYYFFRLLKNTLTISLASLVFAFPMPIIFALLLNEIHNNKFKRVVQTVTYMPHFLSLVVACSLVRMFTADTGVVVQIMSLFGFEPVSLLSQGRFFVPIYVISDIWQNVGWGSIIYLSAISGIDPALYEAAIIDGAGRWKQTLHVTLPGISTTIIIMFIMRAGSIMNVGFEKIILLYNEGIYNTADVISTFVYRRGLQQFQWSYGSAVGLFNSVVNFIIVVVVNQISRKVSETSLW</sequence>
<keyword evidence="6 7" id="KW-0472">Membrane</keyword>
<dbReference type="Gene3D" id="1.10.3720.10">
    <property type="entry name" value="MetI-like"/>
    <property type="match status" value="1"/>
</dbReference>
<accession>A0A9D2I602</accession>
<gene>
    <name evidence="9" type="ORF">H9717_04495</name>
</gene>
<evidence type="ECO:0000313" key="9">
    <source>
        <dbReference type="EMBL" id="HJA92363.1"/>
    </source>
</evidence>
<keyword evidence="2 7" id="KW-0813">Transport</keyword>
<comment type="subcellular location">
    <subcellularLocation>
        <location evidence="1 7">Cell membrane</location>
        <topology evidence="1 7">Multi-pass membrane protein</topology>
    </subcellularLocation>
</comment>
<dbReference type="AlphaFoldDB" id="A0A9D2I602"/>
<dbReference type="EMBL" id="DWYY01000047">
    <property type="protein sequence ID" value="HJA92363.1"/>
    <property type="molecule type" value="Genomic_DNA"/>
</dbReference>
<evidence type="ECO:0000313" key="10">
    <source>
        <dbReference type="Proteomes" id="UP000886858"/>
    </source>
</evidence>
<dbReference type="GO" id="GO:0055085">
    <property type="term" value="P:transmembrane transport"/>
    <property type="evidence" value="ECO:0007669"/>
    <property type="project" value="InterPro"/>
</dbReference>
<reference evidence="9" key="2">
    <citation type="submission" date="2021-04" db="EMBL/GenBank/DDBJ databases">
        <authorList>
            <person name="Gilroy R."/>
        </authorList>
    </citation>
    <scope>NUCLEOTIDE SEQUENCE</scope>
    <source>
        <strain evidence="9">CHK179-7159</strain>
    </source>
</reference>
<feature type="transmembrane region" description="Helical" evidence="7">
    <location>
        <begin position="94"/>
        <end position="115"/>
    </location>
</feature>
<evidence type="ECO:0000256" key="4">
    <source>
        <dbReference type="ARBA" id="ARBA00022692"/>
    </source>
</evidence>
<keyword evidence="5 7" id="KW-1133">Transmembrane helix</keyword>
<name>A0A9D2I602_9FIRM</name>